<sequence>MSEEKKTIVRDLGFGGLMHIPPLRVHHQILKELANSFKLGENRLETGCGSFKVRPKIIGVAWHQRIRDLFPQKVNYKDLSEDDKQIFRRFQGKTLKNLTDEMMAIGVDNEQDRLMFKRIFILYIQMAFLLPTTITKISPVHMAPIFKMDTITERNWGAHVLNFIIKGITDYNLKKKKAIDGCLFALMIVYFHLSKNKDKKRAERPPEPWIANWTREQLIERMRAEMEEHMSETEEDSEDSTRKQPTQKAKKSEIGTEELDEFLRENNEKSAAQGEKEADLRSTEGHYVSSEMLSLVEESASEPAEENMMVVREETQSEALAITPEPPQQLEESTPTLPPAPSKILGLTDSSQEEAATQEGASTQDGGRAKTPETPKLLEQLGDLLQKIASGGVTTKEKSPQIPKESGGESFEKFETPARMNEDTSDMKEKCYLWAIRVKTYADGLTNEFDTVCTLQAQDRYILSKLHLASLAAETHIEAENMAIVNHPQGVFLRPKTNKPFRVEDYAMFIPFLDLKKLASYRYYMLGAPLKTRDKDKEIVPPYLHISGQKTSYDCAIYVMKWLEILQPANIKSKKYEWDNWTQDEVDHFRVEYASRILFHEMNQDKVEVIRGSNAIRLSKPSSLLLSPYCQIDSKDIDTD</sequence>
<dbReference type="Proteomes" id="UP000289738">
    <property type="component" value="Chromosome B04"/>
</dbReference>
<feature type="compositionally biased region" description="Polar residues" evidence="1">
    <location>
        <begin position="348"/>
        <end position="365"/>
    </location>
</feature>
<evidence type="ECO:0000256" key="2">
    <source>
        <dbReference type="SAM" id="Phobius"/>
    </source>
</evidence>
<dbReference type="SUPFAM" id="SSF54001">
    <property type="entry name" value="Cysteine proteinases"/>
    <property type="match status" value="1"/>
</dbReference>
<keyword evidence="2" id="KW-0812">Transmembrane</keyword>
<dbReference type="EMBL" id="SDMP01000014">
    <property type="protein sequence ID" value="RYR12132.1"/>
    <property type="molecule type" value="Genomic_DNA"/>
</dbReference>
<dbReference type="PANTHER" id="PTHR34835:SF82">
    <property type="entry name" value="OS01G0826651 PROTEIN"/>
    <property type="match status" value="1"/>
</dbReference>
<protein>
    <recommendedName>
        <fullName evidence="5">Ubiquitin-like protease family profile domain-containing protein</fullName>
    </recommendedName>
</protein>
<dbReference type="InterPro" id="IPR038765">
    <property type="entry name" value="Papain-like_cys_pep_sf"/>
</dbReference>
<dbReference type="PANTHER" id="PTHR34835">
    <property type="entry name" value="OS07G0283600 PROTEIN-RELATED"/>
    <property type="match status" value="1"/>
</dbReference>
<evidence type="ECO:0000313" key="4">
    <source>
        <dbReference type="Proteomes" id="UP000289738"/>
    </source>
</evidence>
<feature type="region of interest" description="Disordered" evidence="1">
    <location>
        <begin position="293"/>
        <end position="373"/>
    </location>
</feature>
<gene>
    <name evidence="3" type="ORF">Ahy_B04g069671</name>
</gene>
<organism evidence="3 4">
    <name type="scientific">Arachis hypogaea</name>
    <name type="common">Peanut</name>
    <dbReference type="NCBI Taxonomy" id="3818"/>
    <lineage>
        <taxon>Eukaryota</taxon>
        <taxon>Viridiplantae</taxon>
        <taxon>Streptophyta</taxon>
        <taxon>Embryophyta</taxon>
        <taxon>Tracheophyta</taxon>
        <taxon>Spermatophyta</taxon>
        <taxon>Magnoliopsida</taxon>
        <taxon>eudicotyledons</taxon>
        <taxon>Gunneridae</taxon>
        <taxon>Pentapetalae</taxon>
        <taxon>rosids</taxon>
        <taxon>fabids</taxon>
        <taxon>Fabales</taxon>
        <taxon>Fabaceae</taxon>
        <taxon>Papilionoideae</taxon>
        <taxon>50 kb inversion clade</taxon>
        <taxon>dalbergioids sensu lato</taxon>
        <taxon>Dalbergieae</taxon>
        <taxon>Pterocarpus clade</taxon>
        <taxon>Arachis</taxon>
    </lineage>
</organism>
<dbReference type="AlphaFoldDB" id="A0A444ZD80"/>
<keyword evidence="2" id="KW-0472">Membrane</keyword>
<feature type="transmembrane region" description="Helical" evidence="2">
    <location>
        <begin position="119"/>
        <end position="138"/>
    </location>
</feature>
<keyword evidence="4" id="KW-1185">Reference proteome</keyword>
<comment type="caution">
    <text evidence="3">The sequence shown here is derived from an EMBL/GenBank/DDBJ whole genome shotgun (WGS) entry which is preliminary data.</text>
</comment>
<keyword evidence="2" id="KW-1133">Transmembrane helix</keyword>
<feature type="region of interest" description="Disordered" evidence="1">
    <location>
        <begin position="226"/>
        <end position="258"/>
    </location>
</feature>
<feature type="region of interest" description="Disordered" evidence="1">
    <location>
        <begin position="391"/>
        <end position="410"/>
    </location>
</feature>
<reference evidence="3 4" key="1">
    <citation type="submission" date="2019-01" db="EMBL/GenBank/DDBJ databases">
        <title>Sequencing of cultivated peanut Arachis hypogaea provides insights into genome evolution and oil improvement.</title>
        <authorList>
            <person name="Chen X."/>
        </authorList>
    </citation>
    <scope>NUCLEOTIDE SEQUENCE [LARGE SCALE GENOMIC DNA]</scope>
    <source>
        <strain evidence="4">cv. Fuhuasheng</strain>
        <tissue evidence="3">Leaves</tissue>
    </source>
</reference>
<proteinExistence type="predicted"/>
<name>A0A444ZD80_ARAHY</name>
<evidence type="ECO:0000313" key="3">
    <source>
        <dbReference type="EMBL" id="RYR12132.1"/>
    </source>
</evidence>
<evidence type="ECO:0008006" key="5">
    <source>
        <dbReference type="Google" id="ProtNLM"/>
    </source>
</evidence>
<accession>A0A444ZD80</accession>
<evidence type="ECO:0000256" key="1">
    <source>
        <dbReference type="SAM" id="MobiDB-lite"/>
    </source>
</evidence>